<accession>A0A0A9CMA0</accession>
<feature type="compositionally biased region" description="Low complexity" evidence="1">
    <location>
        <begin position="846"/>
        <end position="859"/>
    </location>
</feature>
<proteinExistence type="predicted"/>
<feature type="compositionally biased region" description="Basic and acidic residues" evidence="1">
    <location>
        <begin position="793"/>
        <end position="817"/>
    </location>
</feature>
<evidence type="ECO:0000259" key="2">
    <source>
        <dbReference type="Pfam" id="PF25029"/>
    </source>
</evidence>
<feature type="region of interest" description="Disordered" evidence="1">
    <location>
        <begin position="41"/>
        <end position="96"/>
    </location>
</feature>
<sequence length="1094" mass="119410">MGSTSGGSSRGGAGPNVRSSSNQRKRIDARSYIALFKPSSKAEVAGTVGKSEKLSSIPAKTKKNMEKTTSGPAEGTNEARRKRRKTDAHNTARSEGVENLSTPKCLHVKLKCELSKLIKVLELPDNVRILAEQFLEYLLKNHLVVQQPRCMLHAFHIALCWRAASLLKYKLDRSGSLSLAASCLNYEYNEELTELFYEKFGTLKEKVLPMAGERSNKVENNKFSSQKSSSTNLRNDHMFPDQAMDLHGNLSNGAPQGSSSGAEQMVLDGQEVSAPEADREWHLSSEELPNMIVKKKIDLLNNIFSLREKHIHEKQQLEVLELQTQRENQVIKLKEVCSLVLQHIRTSGIDEDTRNDQIKLMIQWFTMLVYAFLEHMRLQLDKFEALQSTTWLKERLMKEKLLQEVTSGQLDQSLDLCIAQTDSNFVIEEFIHFKKQNGDYRADVILSSGCDQLLDDRLIMGNKLVQNIVPSVAISAQEVINASAKAIVGCGGAATSKSVNLPENNINTSSDGIGIQGDCCSSAFPASHDSINQESSTGEARSIERAKEADPVCLESPISACPQGLATLSVSRDVGTEANLPNMYAQQTVGTSQHPPAEVEPTDTLHVMAALDLQPEMQTSALDASPQRMCPDDSSQLNVEPDPPTGLLQEGTTSYHLGGANMGVKDKSVGTVTAVADTCQTGHQPATTPDLSQGGGSYHHLVEARMGVDVNNNGTVCADQAHSSPAMLPFSSEVETCANLSTMSSQQSSDAPSMLPPAGSDSMGMLGAQAEWDMHPDMRPSTSLLDIPLQRMFPDERNQTGCRPDRATDPSEKRETDCPTCTTHNVATLPLSGEAESDNGQTNMPAQQSTSSNAQQSLATWQHPAEEAESTDIPGMVPADDLQPSPPMLDQTAEAARAGMLDVAAAQNLQHEIQRSTTTQIVPLERIDLSNVTVMRSTTVLQSVEPSWYPHTEPAGTLGMVAAPDVLPEMQPSSSVQDQPAEAEGAGTSRTIAAEDLRPEMQSSTTVQHILPERIHLDQRSQISHQPNTTSGPEQLTQLFAVASADFNHLTCSSEPLKNELERLKYCTDFLSKKHEQKVCTFTSMCFASIYCLF</sequence>
<dbReference type="PANTHER" id="PTHR35116">
    <property type="entry name" value="HELICASE PROTEIN MOM1"/>
    <property type="match status" value="1"/>
</dbReference>
<dbReference type="PANTHER" id="PTHR35116:SF2">
    <property type="entry name" value="ATP-DEPENDENT HELICASE FAMILY PROTEIN-RELATED"/>
    <property type="match status" value="1"/>
</dbReference>
<feature type="compositionally biased region" description="Polar residues" evidence="1">
    <location>
        <begin position="221"/>
        <end position="233"/>
    </location>
</feature>
<evidence type="ECO:0000313" key="3">
    <source>
        <dbReference type="EMBL" id="JAD77449.1"/>
    </source>
</evidence>
<reference evidence="3" key="1">
    <citation type="submission" date="2014-09" db="EMBL/GenBank/DDBJ databases">
        <authorList>
            <person name="Magalhaes I.L.F."/>
            <person name="Oliveira U."/>
            <person name="Santos F.R."/>
            <person name="Vidigal T.H.D.A."/>
            <person name="Brescovit A.D."/>
            <person name="Santos A.J."/>
        </authorList>
    </citation>
    <scope>NUCLEOTIDE SEQUENCE</scope>
    <source>
        <tissue evidence="3">Shoot tissue taken approximately 20 cm above the soil surface</tissue>
    </source>
</reference>
<evidence type="ECO:0000256" key="1">
    <source>
        <dbReference type="SAM" id="MobiDB-lite"/>
    </source>
</evidence>
<dbReference type="InterPro" id="IPR039322">
    <property type="entry name" value="MOM1"/>
</dbReference>
<feature type="region of interest" description="Disordered" evidence="1">
    <location>
        <begin position="1"/>
        <end position="25"/>
    </location>
</feature>
<dbReference type="Pfam" id="PF25029">
    <property type="entry name" value="MOM1"/>
    <property type="match status" value="1"/>
</dbReference>
<dbReference type="InterPro" id="IPR056882">
    <property type="entry name" value="MOM1_dom"/>
</dbReference>
<reference evidence="3" key="2">
    <citation type="journal article" date="2015" name="Data Brief">
        <title>Shoot transcriptome of the giant reed, Arundo donax.</title>
        <authorList>
            <person name="Barrero R.A."/>
            <person name="Guerrero F.D."/>
            <person name="Moolhuijzen P."/>
            <person name="Goolsby J.A."/>
            <person name="Tidwell J."/>
            <person name="Bellgard S.E."/>
            <person name="Bellgard M.I."/>
        </authorList>
    </citation>
    <scope>NUCLEOTIDE SEQUENCE</scope>
    <source>
        <tissue evidence="3">Shoot tissue taken approximately 20 cm above the soil surface</tissue>
    </source>
</reference>
<feature type="compositionally biased region" description="Basic and acidic residues" evidence="1">
    <location>
        <begin position="87"/>
        <end position="96"/>
    </location>
</feature>
<feature type="compositionally biased region" description="Gly residues" evidence="1">
    <location>
        <begin position="1"/>
        <end position="14"/>
    </location>
</feature>
<feature type="domain" description="MOM1 alpha-helical" evidence="2">
    <location>
        <begin position="102"/>
        <end position="224"/>
    </location>
</feature>
<feature type="region of interest" description="Disordered" evidence="1">
    <location>
        <begin position="220"/>
        <end position="242"/>
    </location>
</feature>
<feature type="region of interest" description="Disordered" evidence="1">
    <location>
        <begin position="792"/>
        <end position="880"/>
    </location>
</feature>
<dbReference type="AlphaFoldDB" id="A0A0A9CMA0"/>
<dbReference type="EMBL" id="GBRH01220446">
    <property type="protein sequence ID" value="JAD77449.1"/>
    <property type="molecule type" value="Transcribed_RNA"/>
</dbReference>
<dbReference type="GO" id="GO:0031507">
    <property type="term" value="P:heterochromatin formation"/>
    <property type="evidence" value="ECO:0007669"/>
    <property type="project" value="InterPro"/>
</dbReference>
<organism evidence="3">
    <name type="scientific">Arundo donax</name>
    <name type="common">Giant reed</name>
    <name type="synonym">Donax arundinaceus</name>
    <dbReference type="NCBI Taxonomy" id="35708"/>
    <lineage>
        <taxon>Eukaryota</taxon>
        <taxon>Viridiplantae</taxon>
        <taxon>Streptophyta</taxon>
        <taxon>Embryophyta</taxon>
        <taxon>Tracheophyta</taxon>
        <taxon>Spermatophyta</taxon>
        <taxon>Magnoliopsida</taxon>
        <taxon>Liliopsida</taxon>
        <taxon>Poales</taxon>
        <taxon>Poaceae</taxon>
        <taxon>PACMAD clade</taxon>
        <taxon>Arundinoideae</taxon>
        <taxon>Arundineae</taxon>
        <taxon>Arundo</taxon>
    </lineage>
</organism>
<protein>
    <recommendedName>
        <fullName evidence="2">MOM1 alpha-helical domain-containing protein</fullName>
    </recommendedName>
</protein>
<name>A0A0A9CMA0_ARUDO</name>